<sequence length="189" mass="21429">MKKYFGIMVALLLGICIIIIPTNVHAMKQSDLGGKVFLVDVSGDKSYRLNDDNAQNEMVLIMFNKKGTRYVKNFLITDGQGNITGFPHYPKENKKEYNSAIKSKKGYYKIDMDMPVKDNDYQVKGNKVKMGDTWGNIQQNEPDDYIIAWDGNSGSELVARAARDGAVSVEDSPYTQHLVLANQQYKFKW</sequence>
<accession>A0A073JN01</accession>
<comment type="caution">
    <text evidence="1">The sequence shown here is derived from an EMBL/GenBank/DDBJ whole genome shotgun (WGS) entry which is preliminary data.</text>
</comment>
<dbReference type="Proteomes" id="UP000027731">
    <property type="component" value="Unassembled WGS sequence"/>
</dbReference>
<gene>
    <name evidence="1" type="ORF">LR3_07960</name>
</gene>
<protein>
    <submittedName>
        <fullName evidence="1">Uncharacterized protein</fullName>
    </submittedName>
</protein>
<organism evidence="1 2">
    <name type="scientific">Limosilactobacillus reuteri</name>
    <name type="common">Lactobacillus reuteri</name>
    <dbReference type="NCBI Taxonomy" id="1598"/>
    <lineage>
        <taxon>Bacteria</taxon>
        <taxon>Bacillati</taxon>
        <taxon>Bacillota</taxon>
        <taxon>Bacilli</taxon>
        <taxon>Lactobacillales</taxon>
        <taxon>Lactobacillaceae</taxon>
        <taxon>Limosilactobacillus</taxon>
    </lineage>
</organism>
<evidence type="ECO:0000313" key="1">
    <source>
        <dbReference type="EMBL" id="KEK15688.1"/>
    </source>
</evidence>
<proteinExistence type="predicted"/>
<dbReference type="AlphaFoldDB" id="A0A073JN01"/>
<dbReference type="EMBL" id="JOSX01000013">
    <property type="protein sequence ID" value="KEK15688.1"/>
    <property type="molecule type" value="Genomic_DNA"/>
</dbReference>
<evidence type="ECO:0000313" key="2">
    <source>
        <dbReference type="Proteomes" id="UP000027731"/>
    </source>
</evidence>
<reference evidence="1 2" key="1">
    <citation type="submission" date="2014-06" db="EMBL/GenBank/DDBJ databases">
        <title>Genetic determinant of reutericyclin biosynthesis of Lactobacillus reuteri.</title>
        <authorList>
            <person name="Lin X."/>
            <person name="Duar R."/>
            <person name="Walter J."/>
            <person name="Gaenzle M."/>
        </authorList>
    </citation>
    <scope>NUCLEOTIDE SEQUENCE [LARGE SCALE GENOMIC DNA]</scope>
    <source>
        <strain evidence="1 2">LTH2584</strain>
    </source>
</reference>
<dbReference type="RefSeq" id="WP_035168968.1">
    <property type="nucleotide sequence ID" value="NZ_CP128363.1"/>
</dbReference>
<name>A0A073JN01_LIMRT</name>
<dbReference type="PATRIC" id="fig|1598.90.peg.1024"/>